<protein>
    <recommendedName>
        <fullName evidence="2">NFACT RNA-binding domain-containing protein</fullName>
    </recommendedName>
</protein>
<keyword evidence="4" id="KW-1185">Reference proteome</keyword>
<keyword evidence="1" id="KW-0175">Coiled coil</keyword>
<feature type="coiled-coil region" evidence="1">
    <location>
        <begin position="214"/>
        <end position="241"/>
    </location>
</feature>
<dbReference type="AlphaFoldDB" id="A0AB34INX8"/>
<dbReference type="PANTHER" id="PTHR15239:SF6">
    <property type="entry name" value="RIBOSOME QUALITY CONTROL COMPLEX SUBUNIT NEMF"/>
    <property type="match status" value="1"/>
</dbReference>
<feature type="domain" description="NFACT RNA-binding" evidence="2">
    <location>
        <begin position="106"/>
        <end position="202"/>
    </location>
</feature>
<dbReference type="GO" id="GO:1990112">
    <property type="term" value="C:RQC complex"/>
    <property type="evidence" value="ECO:0007669"/>
    <property type="project" value="TreeGrafter"/>
</dbReference>
<accession>A0AB34INX8</accession>
<evidence type="ECO:0000313" key="3">
    <source>
        <dbReference type="EMBL" id="KAL1500683.1"/>
    </source>
</evidence>
<dbReference type="InterPro" id="IPR051608">
    <property type="entry name" value="RQC_Subunit_NEMF"/>
</dbReference>
<proteinExistence type="predicted"/>
<dbReference type="GO" id="GO:0043023">
    <property type="term" value="F:ribosomal large subunit binding"/>
    <property type="evidence" value="ECO:0007669"/>
    <property type="project" value="TreeGrafter"/>
</dbReference>
<dbReference type="PANTHER" id="PTHR15239">
    <property type="entry name" value="NUCLEAR EXPORT MEDIATOR FACTOR NEMF"/>
    <property type="match status" value="1"/>
</dbReference>
<dbReference type="InterPro" id="IPR008532">
    <property type="entry name" value="NFACT_RNA-bd"/>
</dbReference>
<dbReference type="GO" id="GO:0000049">
    <property type="term" value="F:tRNA binding"/>
    <property type="evidence" value="ECO:0007669"/>
    <property type="project" value="TreeGrafter"/>
</dbReference>
<dbReference type="GO" id="GO:0072344">
    <property type="term" value="P:rescue of stalled ribosome"/>
    <property type="evidence" value="ECO:0007669"/>
    <property type="project" value="TreeGrafter"/>
</dbReference>
<evidence type="ECO:0000313" key="4">
    <source>
        <dbReference type="Proteomes" id="UP001515480"/>
    </source>
</evidence>
<dbReference type="Proteomes" id="UP001515480">
    <property type="component" value="Unassembled WGS sequence"/>
</dbReference>
<dbReference type="Pfam" id="PF05670">
    <property type="entry name" value="NFACT-R_1"/>
    <property type="match status" value="1"/>
</dbReference>
<evidence type="ECO:0000259" key="2">
    <source>
        <dbReference type="Pfam" id="PF05670"/>
    </source>
</evidence>
<sequence length="242" mass="25535">MCAPPPLDLPALRAEATRRLTRAHKKLSKAEARAAAAAAPASASASAAAAAALRLAAQLQTLVDGLAPLASHDDPRLPPLLALAASLGVSDGKRTPTPRRRLPYRTYESEGGAQIRVGRSARDNDLLSTDAAHRAADDWWLHAQGCPGSHVVVRAGSLPRGELSDEVARDAAVLAARHSKAAREGTVGVSLCRARQVSKPEGAPPGLVRLSGEVRTLAVEWKKERRRLERLEAQHAQTAAEA</sequence>
<name>A0AB34INX8_PRYPA</name>
<gene>
    <name evidence="3" type="ORF">AB1Y20_013330</name>
</gene>
<dbReference type="EMBL" id="JBGBPQ010000023">
    <property type="protein sequence ID" value="KAL1500683.1"/>
    <property type="molecule type" value="Genomic_DNA"/>
</dbReference>
<evidence type="ECO:0000256" key="1">
    <source>
        <dbReference type="SAM" id="Coils"/>
    </source>
</evidence>
<comment type="caution">
    <text evidence="3">The sequence shown here is derived from an EMBL/GenBank/DDBJ whole genome shotgun (WGS) entry which is preliminary data.</text>
</comment>
<organism evidence="3 4">
    <name type="scientific">Prymnesium parvum</name>
    <name type="common">Toxic golden alga</name>
    <dbReference type="NCBI Taxonomy" id="97485"/>
    <lineage>
        <taxon>Eukaryota</taxon>
        <taxon>Haptista</taxon>
        <taxon>Haptophyta</taxon>
        <taxon>Prymnesiophyceae</taxon>
        <taxon>Prymnesiales</taxon>
        <taxon>Prymnesiaceae</taxon>
        <taxon>Prymnesium</taxon>
    </lineage>
</organism>
<reference evidence="3 4" key="1">
    <citation type="journal article" date="2024" name="Science">
        <title>Giant polyketide synthase enzymes in the biosynthesis of giant marine polyether toxins.</title>
        <authorList>
            <person name="Fallon T.R."/>
            <person name="Shende V.V."/>
            <person name="Wierzbicki I.H."/>
            <person name="Pendleton A.L."/>
            <person name="Watervoot N.F."/>
            <person name="Auber R.P."/>
            <person name="Gonzalez D.J."/>
            <person name="Wisecaver J.H."/>
            <person name="Moore B.S."/>
        </authorList>
    </citation>
    <scope>NUCLEOTIDE SEQUENCE [LARGE SCALE GENOMIC DNA]</scope>
    <source>
        <strain evidence="3 4">12B1</strain>
    </source>
</reference>